<evidence type="ECO:0000313" key="3">
    <source>
        <dbReference type="EMBL" id="QJW84245.1"/>
    </source>
</evidence>
<protein>
    <submittedName>
        <fullName evidence="3">PAS domain-containing protein</fullName>
    </submittedName>
</protein>
<accession>A0ABX6P494</accession>
<dbReference type="InterPro" id="IPR013656">
    <property type="entry name" value="PAS_4"/>
</dbReference>
<dbReference type="InterPro" id="IPR000014">
    <property type="entry name" value="PAS"/>
</dbReference>
<reference evidence="3 4" key="1">
    <citation type="submission" date="2020-05" db="EMBL/GenBank/DDBJ databases">
        <title>Ramlibacter rhizophilus sp. nov., isolated from rhizosphere soil of national flower Mugunghwa from South Korea.</title>
        <authorList>
            <person name="Zheng-Fei Y."/>
            <person name="Huan T."/>
        </authorList>
    </citation>
    <scope>NUCLEOTIDE SEQUENCE [LARGE SCALE GENOMIC DNA]</scope>
    <source>
        <strain evidence="3 4">H242</strain>
    </source>
</reference>
<dbReference type="NCBIfam" id="TIGR00229">
    <property type="entry name" value="sensory_box"/>
    <property type="match status" value="1"/>
</dbReference>
<evidence type="ECO:0000259" key="2">
    <source>
        <dbReference type="PROSITE" id="PS50113"/>
    </source>
</evidence>
<dbReference type="Pfam" id="PF08447">
    <property type="entry name" value="PAS_3"/>
    <property type="match status" value="1"/>
</dbReference>
<reference evidence="3 4" key="2">
    <citation type="submission" date="2020-05" db="EMBL/GenBank/DDBJ databases">
        <authorList>
            <person name="Khan S.A."/>
            <person name="Jeon C.O."/>
            <person name="Chun B.H."/>
        </authorList>
    </citation>
    <scope>NUCLEOTIDE SEQUENCE [LARGE SCALE GENOMIC DNA]</scope>
    <source>
        <strain evidence="3 4">H242</strain>
    </source>
</reference>
<sequence length="238" mass="26855">MDPVIADSAGNLLHLVERSAFVGFWRLDMRHQQLYWSEQLARLHGAPADYTPTYANALCHFVKEHRAELDARMRACHEKGTPFDVEVQVDSLQGRRIWVRCVGQPLRDETGEIIGAEGLVQEIAPAGHAIGTLLRHTVSMGGSLGSGEAFATVDKQGRISYANEQAEQLLAPAGEMLIGRYIWSFFQKRARLSLEERFRHALEKRQTIELEEMDAQVSHWLELRGFPSARGWRCTCAT</sequence>
<dbReference type="Gene3D" id="3.30.450.20">
    <property type="entry name" value="PAS domain"/>
    <property type="match status" value="2"/>
</dbReference>
<dbReference type="PROSITE" id="PS50112">
    <property type="entry name" value="PAS"/>
    <property type="match status" value="1"/>
</dbReference>
<keyword evidence="4" id="KW-1185">Reference proteome</keyword>
<dbReference type="CDD" id="cd00130">
    <property type="entry name" value="PAS"/>
    <property type="match status" value="2"/>
</dbReference>
<dbReference type="PROSITE" id="PS50113">
    <property type="entry name" value="PAC"/>
    <property type="match status" value="1"/>
</dbReference>
<feature type="domain" description="PAS" evidence="1">
    <location>
        <begin position="153"/>
        <end position="205"/>
    </location>
</feature>
<dbReference type="Pfam" id="PF08448">
    <property type="entry name" value="PAS_4"/>
    <property type="match status" value="1"/>
</dbReference>
<proteinExistence type="predicted"/>
<name>A0ABX6P494_9BURK</name>
<dbReference type="InterPro" id="IPR035965">
    <property type="entry name" value="PAS-like_dom_sf"/>
</dbReference>
<evidence type="ECO:0000259" key="1">
    <source>
        <dbReference type="PROSITE" id="PS50112"/>
    </source>
</evidence>
<dbReference type="EMBL" id="CP053418">
    <property type="protein sequence ID" value="QJW84245.1"/>
    <property type="molecule type" value="Genomic_DNA"/>
</dbReference>
<dbReference type="Proteomes" id="UP000500826">
    <property type="component" value="Chromosome"/>
</dbReference>
<dbReference type="SUPFAM" id="SSF55785">
    <property type="entry name" value="PYP-like sensor domain (PAS domain)"/>
    <property type="match status" value="2"/>
</dbReference>
<dbReference type="InterPro" id="IPR000700">
    <property type="entry name" value="PAS-assoc_C"/>
</dbReference>
<dbReference type="InterPro" id="IPR013655">
    <property type="entry name" value="PAS_fold_3"/>
</dbReference>
<organism evidence="3 4">
    <name type="scientific">Ramlibacter terrae</name>
    <dbReference type="NCBI Taxonomy" id="2732511"/>
    <lineage>
        <taxon>Bacteria</taxon>
        <taxon>Pseudomonadati</taxon>
        <taxon>Pseudomonadota</taxon>
        <taxon>Betaproteobacteria</taxon>
        <taxon>Burkholderiales</taxon>
        <taxon>Comamonadaceae</taxon>
        <taxon>Ramlibacter</taxon>
    </lineage>
</organism>
<gene>
    <name evidence="3" type="ORF">HK414_11550</name>
</gene>
<evidence type="ECO:0000313" key="4">
    <source>
        <dbReference type="Proteomes" id="UP000500826"/>
    </source>
</evidence>
<feature type="domain" description="PAC" evidence="2">
    <location>
        <begin position="83"/>
        <end position="135"/>
    </location>
</feature>